<evidence type="ECO:0000256" key="3">
    <source>
        <dbReference type="ARBA" id="ARBA00022833"/>
    </source>
</evidence>
<keyword evidence="2" id="KW-0863">Zinc-finger</keyword>
<reference evidence="9" key="3">
    <citation type="submission" date="2018-02" db="EMBL/GenBank/DDBJ databases">
        <title>Phenotypic characterization and whole genome analysis of multidrug-resistant, extended-spectrum beta-lactamase-producing bacteria isolated from dogs in Germany.</title>
        <authorList>
            <person name="Williamson C."/>
        </authorList>
    </citation>
    <scope>NUCLEOTIDE SEQUENCE [LARGE SCALE GENOMIC DNA]</scope>
    <source>
        <strain evidence="9">AFG_SD03_1510_Ahy_093</strain>
    </source>
</reference>
<dbReference type="RefSeq" id="WP_010635769.1">
    <property type="nucleotide sequence ID" value="NZ_AP019193.1"/>
</dbReference>
<dbReference type="InterPro" id="IPR000962">
    <property type="entry name" value="Znf_DskA_TraR"/>
</dbReference>
<reference evidence="6" key="5">
    <citation type="submission" date="2020-01" db="EMBL/GenBank/DDBJ databases">
        <authorList>
            <consortium name="NCBI Pathogen Detection Project"/>
        </authorList>
    </citation>
    <scope>NUCLEOTIDE SEQUENCE</scope>
    <source>
        <strain evidence="6">OLC2673_Aeromonas</strain>
    </source>
</reference>
<evidence type="ECO:0000313" key="7">
    <source>
        <dbReference type="EMBL" id="RCF51764.1"/>
    </source>
</evidence>
<dbReference type="Proteomes" id="UP000253075">
    <property type="component" value="Unassembled WGS sequence"/>
</dbReference>
<evidence type="ECO:0000313" key="8">
    <source>
        <dbReference type="EMBL" id="WEE26081.1"/>
    </source>
</evidence>
<dbReference type="AlphaFoldDB" id="A0A081UWW5"/>
<evidence type="ECO:0000313" key="10">
    <source>
        <dbReference type="Proteomes" id="UP000859505"/>
    </source>
</evidence>
<evidence type="ECO:0000256" key="1">
    <source>
        <dbReference type="ARBA" id="ARBA00022723"/>
    </source>
</evidence>
<feature type="zinc finger region" description="dksA C4-type" evidence="4">
    <location>
        <begin position="88"/>
        <end position="112"/>
    </location>
</feature>
<keyword evidence="1" id="KW-0479">Metal-binding</keyword>
<dbReference type="PROSITE" id="PS01102">
    <property type="entry name" value="ZF_DKSA_1"/>
    <property type="match status" value="1"/>
</dbReference>
<dbReference type="SUPFAM" id="SSF57716">
    <property type="entry name" value="Glucocorticoid receptor-like (DNA-binding domain)"/>
    <property type="match status" value="1"/>
</dbReference>
<dbReference type="OMA" id="EYGWCAE"/>
<dbReference type="Pfam" id="PF01258">
    <property type="entry name" value="zf-dskA_traR"/>
    <property type="match status" value="1"/>
</dbReference>
<evidence type="ECO:0000259" key="5">
    <source>
        <dbReference type="Pfam" id="PF01258"/>
    </source>
</evidence>
<reference evidence="7 9" key="2">
    <citation type="journal article" date="2018" name="PLoS ONE">
        <title>Phenotypic characterization and whole genome analysis of extended-spectrum beta-lactamase-producing bacteria isolated from dogs in Germany.</title>
        <authorList>
            <person name="Boehmer T."/>
            <person name="Vogler A.J."/>
            <person name="Thomas A."/>
            <person name="Sauer S."/>
            <person name="Hergenroether M."/>
            <person name="Straubinger R.K."/>
            <person name="Birdsell D."/>
            <person name="Keim P."/>
            <person name="Sahl J.W."/>
            <person name="Williamson C.H."/>
            <person name="Riehm J.M."/>
        </authorList>
    </citation>
    <scope>NUCLEOTIDE SEQUENCE [LARGE SCALE GENOMIC DNA]</scope>
    <source>
        <strain evidence="7 9">AFG_SD03_1510_Ahy_093</strain>
    </source>
</reference>
<dbReference type="Proteomes" id="UP001214666">
    <property type="component" value="Chromosome"/>
</dbReference>
<dbReference type="GeneID" id="4487494"/>
<dbReference type="InterPro" id="IPR037187">
    <property type="entry name" value="DnaK_N"/>
</dbReference>
<organism evidence="6 10">
    <name type="scientific">Aeromonas hydrophila</name>
    <dbReference type="NCBI Taxonomy" id="644"/>
    <lineage>
        <taxon>Bacteria</taxon>
        <taxon>Pseudomonadati</taxon>
        <taxon>Pseudomonadota</taxon>
        <taxon>Gammaproteobacteria</taxon>
        <taxon>Aeromonadales</taxon>
        <taxon>Aeromonadaceae</taxon>
        <taxon>Aeromonas</taxon>
    </lineage>
</organism>
<reference evidence="8" key="6">
    <citation type="submission" date="2023-02" db="EMBL/GenBank/DDBJ databases">
        <title>The sequence of Aeromonas hydrophila K533.</title>
        <authorList>
            <person name="Luo X."/>
        </authorList>
    </citation>
    <scope>NUCLEOTIDE SEQUENCE</scope>
    <source>
        <strain evidence="8">K533</strain>
    </source>
</reference>
<feature type="domain" description="Zinc finger DksA/TraR C4-type" evidence="5">
    <location>
        <begin position="83"/>
        <end position="117"/>
    </location>
</feature>
<evidence type="ECO:0000256" key="2">
    <source>
        <dbReference type="ARBA" id="ARBA00022771"/>
    </source>
</evidence>
<dbReference type="PANTHER" id="PTHR33823">
    <property type="entry name" value="RNA POLYMERASE-BINDING TRANSCRIPTION FACTOR DKSA-RELATED"/>
    <property type="match status" value="1"/>
</dbReference>
<gene>
    <name evidence="7" type="ORF">C6C11_05185</name>
    <name evidence="6" type="ORF">JAJ28_001175</name>
    <name evidence="8" type="ORF">PY771_21075</name>
</gene>
<dbReference type="eggNOG" id="COG1734">
    <property type="taxonomic scope" value="Bacteria"/>
</dbReference>
<keyword evidence="3" id="KW-0862">Zinc</keyword>
<dbReference type="SUPFAM" id="SSF109635">
    <property type="entry name" value="DnaK suppressor protein DksA, alpha-hairpin domain"/>
    <property type="match status" value="1"/>
</dbReference>
<dbReference type="Gene3D" id="1.20.120.910">
    <property type="entry name" value="DksA, coiled-coil domain"/>
    <property type="match status" value="1"/>
</dbReference>
<sequence length="128" mass="14946">MCDFMTEDQLAFYKGQIERQILELEDRLNSQASQAIATDTNEMADEIDRASIEEARRLELNRIEHDKLHLRKLRGALKRISEGDFGYCESCGDEISLKRLQARPESRFCVECQSTKEFNDTHVYRRVA</sequence>
<reference evidence="6" key="1">
    <citation type="journal article" date="2018" name="Genome Biol.">
        <title>SKESA: strategic k-mer extension for scrupulous assemblies.</title>
        <authorList>
            <person name="Souvorov A."/>
            <person name="Agarwala R."/>
            <person name="Lipman D.J."/>
        </authorList>
    </citation>
    <scope>NUCLEOTIDE SEQUENCE</scope>
    <source>
        <strain evidence="6">OLC2673_Aeromonas</strain>
    </source>
</reference>
<evidence type="ECO:0000256" key="4">
    <source>
        <dbReference type="PROSITE-ProRule" id="PRU00510"/>
    </source>
</evidence>
<proteinExistence type="predicted"/>
<dbReference type="KEGG" id="ahi:VU14_00960"/>
<dbReference type="GO" id="GO:0008270">
    <property type="term" value="F:zinc ion binding"/>
    <property type="evidence" value="ECO:0007669"/>
    <property type="project" value="UniProtKB-KW"/>
</dbReference>
<protein>
    <submittedName>
        <fullName evidence="6">Molecular chaperone DnaK</fullName>
    </submittedName>
    <submittedName>
        <fullName evidence="8">TraR/DksA C4-type zinc finger protein</fullName>
    </submittedName>
</protein>
<dbReference type="KEGG" id="aaj:BOQ57_21580"/>
<dbReference type="EMBL" id="CP118942">
    <property type="protein sequence ID" value="WEE26081.1"/>
    <property type="molecule type" value="Genomic_DNA"/>
</dbReference>
<reference evidence="7" key="4">
    <citation type="submission" date="2018-02" db="EMBL/GenBank/DDBJ databases">
        <authorList>
            <person name="Williamson C."/>
        </authorList>
    </citation>
    <scope>NUCLEOTIDE SEQUENCE</scope>
    <source>
        <strain evidence="7">AFG_SD03_1510_Ahy_093</strain>
    </source>
</reference>
<accession>A0A081UWW5</accession>
<name>A0A081UWW5_AERHY</name>
<dbReference type="PROSITE" id="PS51128">
    <property type="entry name" value="ZF_DKSA_2"/>
    <property type="match status" value="1"/>
</dbReference>
<dbReference type="EMBL" id="PUTQ01000005">
    <property type="protein sequence ID" value="RCF51764.1"/>
    <property type="molecule type" value="Genomic_DNA"/>
</dbReference>
<dbReference type="Proteomes" id="UP000859505">
    <property type="component" value="Unassembled WGS sequence"/>
</dbReference>
<dbReference type="InterPro" id="IPR020458">
    <property type="entry name" value="Znf_DskA_TraR_CS"/>
</dbReference>
<evidence type="ECO:0000313" key="6">
    <source>
        <dbReference type="EMBL" id="HAT6343467.1"/>
    </source>
</evidence>
<dbReference type="PANTHER" id="PTHR33823:SF2">
    <property type="entry name" value="RNA POLYMERASE-BINDING TRANSCRIPTION FACTOR DKSA"/>
    <property type="match status" value="1"/>
</dbReference>
<evidence type="ECO:0000313" key="9">
    <source>
        <dbReference type="Proteomes" id="UP000253075"/>
    </source>
</evidence>
<dbReference type="KEGG" id="ahh:RY45_21585"/>
<dbReference type="EMBL" id="DACTUL010000006">
    <property type="protein sequence ID" value="HAT6343467.1"/>
    <property type="molecule type" value="Genomic_DNA"/>
</dbReference>